<accession>A0A6A4IIR3</accession>
<dbReference type="OrthoDB" id="3253137at2759"/>
<sequence>YCDQVLNSKIKSLINGAIKRYKLEKTEPEINFELFAKQLDAGDSFTTSLVDILVTEIADRQSRSNVDDRRLIGEKTARSLRL</sequence>
<organism evidence="1 2">
    <name type="scientific">Gymnopus androsaceus JB14</name>
    <dbReference type="NCBI Taxonomy" id="1447944"/>
    <lineage>
        <taxon>Eukaryota</taxon>
        <taxon>Fungi</taxon>
        <taxon>Dikarya</taxon>
        <taxon>Basidiomycota</taxon>
        <taxon>Agaricomycotina</taxon>
        <taxon>Agaricomycetes</taxon>
        <taxon>Agaricomycetidae</taxon>
        <taxon>Agaricales</taxon>
        <taxon>Marasmiineae</taxon>
        <taxon>Omphalotaceae</taxon>
        <taxon>Gymnopus</taxon>
    </lineage>
</organism>
<proteinExistence type="predicted"/>
<protein>
    <submittedName>
        <fullName evidence="1">Uncharacterized protein</fullName>
    </submittedName>
</protein>
<dbReference type="AlphaFoldDB" id="A0A6A4IIR3"/>
<dbReference type="Proteomes" id="UP000799118">
    <property type="component" value="Unassembled WGS sequence"/>
</dbReference>
<keyword evidence="2" id="KW-1185">Reference proteome</keyword>
<feature type="non-terminal residue" evidence="1">
    <location>
        <position position="1"/>
    </location>
</feature>
<reference evidence="1" key="1">
    <citation type="journal article" date="2019" name="Environ. Microbiol.">
        <title>Fungal ecological strategies reflected in gene transcription - a case study of two litter decomposers.</title>
        <authorList>
            <person name="Barbi F."/>
            <person name="Kohler A."/>
            <person name="Barry K."/>
            <person name="Baskaran P."/>
            <person name="Daum C."/>
            <person name="Fauchery L."/>
            <person name="Ihrmark K."/>
            <person name="Kuo A."/>
            <person name="LaButti K."/>
            <person name="Lipzen A."/>
            <person name="Morin E."/>
            <person name="Grigoriev I.V."/>
            <person name="Henrissat B."/>
            <person name="Lindahl B."/>
            <person name="Martin F."/>
        </authorList>
    </citation>
    <scope>NUCLEOTIDE SEQUENCE</scope>
    <source>
        <strain evidence="1">JB14</strain>
    </source>
</reference>
<evidence type="ECO:0000313" key="1">
    <source>
        <dbReference type="EMBL" id="KAE9409850.1"/>
    </source>
</evidence>
<dbReference type="EMBL" id="ML769386">
    <property type="protein sequence ID" value="KAE9409850.1"/>
    <property type="molecule type" value="Genomic_DNA"/>
</dbReference>
<evidence type="ECO:0000313" key="2">
    <source>
        <dbReference type="Proteomes" id="UP000799118"/>
    </source>
</evidence>
<feature type="non-terminal residue" evidence="1">
    <location>
        <position position="82"/>
    </location>
</feature>
<name>A0A6A4IIR3_9AGAR</name>
<gene>
    <name evidence="1" type="ORF">BT96DRAFT_766343</name>
</gene>